<dbReference type="SMART" id="SM00292">
    <property type="entry name" value="BRCT"/>
    <property type="match status" value="1"/>
</dbReference>
<dbReference type="CDD" id="cd19318">
    <property type="entry name" value="Rev1_UBM2"/>
    <property type="match status" value="1"/>
</dbReference>
<keyword evidence="5" id="KW-0808">Transferase</keyword>
<evidence type="ECO:0000256" key="13">
    <source>
        <dbReference type="SAM" id="MobiDB-lite"/>
    </source>
</evidence>
<evidence type="ECO:0000259" key="15">
    <source>
        <dbReference type="PROSITE" id="PS50173"/>
    </source>
</evidence>
<evidence type="ECO:0000256" key="2">
    <source>
        <dbReference type="ARBA" id="ARBA00010945"/>
    </source>
</evidence>
<feature type="compositionally biased region" description="Polar residues" evidence="13">
    <location>
        <begin position="203"/>
        <end position="225"/>
    </location>
</feature>
<evidence type="ECO:0000259" key="14">
    <source>
        <dbReference type="PROSITE" id="PS50172"/>
    </source>
</evidence>
<dbReference type="Gene3D" id="3.30.1490.100">
    <property type="entry name" value="DNA polymerase, Y-family, little finger domain"/>
    <property type="match status" value="1"/>
</dbReference>
<dbReference type="InterPro" id="IPR038401">
    <property type="entry name" value="Rev1_C_sf"/>
</dbReference>
<evidence type="ECO:0000256" key="8">
    <source>
        <dbReference type="ARBA" id="ARBA00022763"/>
    </source>
</evidence>
<organism evidence="16 17">
    <name type="scientific">Mya arenaria</name>
    <name type="common">Soft-shell clam</name>
    <dbReference type="NCBI Taxonomy" id="6604"/>
    <lineage>
        <taxon>Eukaryota</taxon>
        <taxon>Metazoa</taxon>
        <taxon>Spiralia</taxon>
        <taxon>Lophotrochozoa</taxon>
        <taxon>Mollusca</taxon>
        <taxon>Bivalvia</taxon>
        <taxon>Autobranchia</taxon>
        <taxon>Heteroconchia</taxon>
        <taxon>Euheterodonta</taxon>
        <taxon>Imparidentia</taxon>
        <taxon>Neoheterodontei</taxon>
        <taxon>Myida</taxon>
        <taxon>Myoidea</taxon>
        <taxon>Myidae</taxon>
        <taxon>Mya</taxon>
    </lineage>
</organism>
<dbReference type="EMBL" id="CP111020">
    <property type="protein sequence ID" value="WAR14703.1"/>
    <property type="molecule type" value="Genomic_DNA"/>
</dbReference>
<keyword evidence="8" id="KW-0227">DNA damage</keyword>
<evidence type="ECO:0000256" key="4">
    <source>
        <dbReference type="ARBA" id="ARBA00022634"/>
    </source>
</evidence>
<dbReference type="Pfam" id="PF16727">
    <property type="entry name" value="REV1_C"/>
    <property type="match status" value="1"/>
</dbReference>
<dbReference type="InterPro" id="IPR036775">
    <property type="entry name" value="DNA_pol_Y-fam_lit_finger_sf"/>
</dbReference>
<dbReference type="InterPro" id="IPR043128">
    <property type="entry name" value="Rev_trsase/Diguanyl_cyclase"/>
</dbReference>
<evidence type="ECO:0000256" key="12">
    <source>
        <dbReference type="ARBA" id="ARBA00023242"/>
    </source>
</evidence>
<keyword evidence="11" id="KW-0234">DNA repair</keyword>
<evidence type="ECO:0000256" key="7">
    <source>
        <dbReference type="ARBA" id="ARBA00022723"/>
    </source>
</evidence>
<gene>
    <name evidence="16" type="ORF">MAR_004808</name>
</gene>
<feature type="region of interest" description="Disordered" evidence="13">
    <location>
        <begin position="1025"/>
        <end position="1114"/>
    </location>
</feature>
<dbReference type="CDD" id="cd12145">
    <property type="entry name" value="Rev1_C"/>
    <property type="match status" value="1"/>
</dbReference>
<dbReference type="SUPFAM" id="SSF100879">
    <property type="entry name" value="Lesion bypass DNA polymerase (Y-family), little finger domain"/>
    <property type="match status" value="1"/>
</dbReference>
<protein>
    <recommendedName>
        <fullName evidence="3">DNA repair protein REV1</fullName>
    </recommendedName>
</protein>
<feature type="compositionally biased region" description="Basic residues" evidence="13">
    <location>
        <begin position="1183"/>
        <end position="1193"/>
    </location>
</feature>
<dbReference type="SUPFAM" id="SSF52113">
    <property type="entry name" value="BRCT domain"/>
    <property type="match status" value="1"/>
</dbReference>
<keyword evidence="6" id="KW-0548">Nucleotidyltransferase</keyword>
<dbReference type="PANTHER" id="PTHR45990">
    <property type="entry name" value="DNA REPAIR PROTEIN REV1"/>
    <property type="match status" value="1"/>
</dbReference>
<dbReference type="InterPro" id="IPR053848">
    <property type="entry name" value="IMS_HHH_1"/>
</dbReference>
<keyword evidence="4" id="KW-0237">DNA synthesis</keyword>
<keyword evidence="9" id="KW-0460">Magnesium</keyword>
<dbReference type="Proteomes" id="UP001164746">
    <property type="component" value="Chromosome 9"/>
</dbReference>
<keyword evidence="12" id="KW-0539">Nucleus</keyword>
<evidence type="ECO:0000256" key="5">
    <source>
        <dbReference type="ARBA" id="ARBA00022679"/>
    </source>
</evidence>
<proteinExistence type="inferred from homology"/>
<feature type="region of interest" description="Disordered" evidence="13">
    <location>
        <begin position="1138"/>
        <end position="1229"/>
    </location>
</feature>
<dbReference type="PROSITE" id="PS50173">
    <property type="entry name" value="UMUC"/>
    <property type="match status" value="1"/>
</dbReference>
<evidence type="ECO:0000313" key="16">
    <source>
        <dbReference type="EMBL" id="WAR14703.1"/>
    </source>
</evidence>
<feature type="compositionally biased region" description="Basic and acidic residues" evidence="13">
    <location>
        <begin position="1210"/>
        <end position="1223"/>
    </location>
</feature>
<dbReference type="Gene3D" id="3.40.1170.60">
    <property type="match status" value="1"/>
</dbReference>
<dbReference type="Gene3D" id="6.10.250.1490">
    <property type="match status" value="1"/>
</dbReference>
<dbReference type="Gene3D" id="6.10.250.1630">
    <property type="match status" value="1"/>
</dbReference>
<dbReference type="InterPro" id="IPR017961">
    <property type="entry name" value="DNA_pol_Y-fam_little_finger"/>
</dbReference>
<feature type="region of interest" description="Disordered" evidence="13">
    <location>
        <begin position="688"/>
        <end position="778"/>
    </location>
</feature>
<feature type="compositionally biased region" description="Polar residues" evidence="13">
    <location>
        <begin position="233"/>
        <end position="251"/>
    </location>
</feature>
<keyword evidence="10" id="KW-0238">DNA-binding</keyword>
<evidence type="ECO:0000313" key="17">
    <source>
        <dbReference type="Proteomes" id="UP001164746"/>
    </source>
</evidence>
<dbReference type="Gene3D" id="3.40.50.10190">
    <property type="entry name" value="BRCT domain"/>
    <property type="match status" value="1"/>
</dbReference>
<feature type="compositionally biased region" description="Polar residues" evidence="13">
    <location>
        <begin position="716"/>
        <end position="778"/>
    </location>
</feature>
<feature type="compositionally biased region" description="Polar residues" evidence="13">
    <location>
        <begin position="1036"/>
        <end position="1063"/>
    </location>
</feature>
<dbReference type="Pfam" id="PF00817">
    <property type="entry name" value="IMS"/>
    <property type="match status" value="1"/>
</dbReference>
<evidence type="ECO:0000256" key="9">
    <source>
        <dbReference type="ARBA" id="ARBA00022842"/>
    </source>
</evidence>
<feature type="region of interest" description="Disordered" evidence="13">
    <location>
        <begin position="864"/>
        <end position="924"/>
    </location>
</feature>
<feature type="compositionally biased region" description="Basic and acidic residues" evidence="13">
    <location>
        <begin position="908"/>
        <end position="920"/>
    </location>
</feature>
<dbReference type="InterPro" id="IPR031991">
    <property type="entry name" value="Rev1_C"/>
</dbReference>
<keyword evidence="7" id="KW-0479">Metal-binding</keyword>
<dbReference type="InterPro" id="IPR047346">
    <property type="entry name" value="Rev1_UBM1/2"/>
</dbReference>
<dbReference type="CDD" id="cd17719">
    <property type="entry name" value="BRCT_Rev1"/>
    <property type="match status" value="1"/>
</dbReference>
<comment type="subcellular location">
    <subcellularLocation>
        <location evidence="1">Nucleus</location>
    </subcellularLocation>
</comment>
<dbReference type="PIRSF" id="PIRSF036573">
    <property type="entry name" value="REV1"/>
    <property type="match status" value="1"/>
</dbReference>
<dbReference type="Pfam" id="PF16589">
    <property type="entry name" value="BRCT_2"/>
    <property type="match status" value="1"/>
</dbReference>
<dbReference type="PROSITE" id="PS50172">
    <property type="entry name" value="BRCT"/>
    <property type="match status" value="1"/>
</dbReference>
<feature type="domain" description="UmuC" evidence="15">
    <location>
        <begin position="353"/>
        <end position="512"/>
    </location>
</feature>
<keyword evidence="17" id="KW-1185">Reference proteome</keyword>
<dbReference type="Gene3D" id="3.30.70.270">
    <property type="match status" value="1"/>
</dbReference>
<dbReference type="Gene3D" id="1.20.58.1280">
    <property type="entry name" value="DNA repair protein Rev1, C-terminal domain"/>
    <property type="match status" value="1"/>
</dbReference>
<accession>A0ABY7EXN7</accession>
<evidence type="ECO:0000256" key="1">
    <source>
        <dbReference type="ARBA" id="ARBA00004123"/>
    </source>
</evidence>
<dbReference type="InterPro" id="IPR001357">
    <property type="entry name" value="BRCT_dom"/>
</dbReference>
<feature type="region of interest" description="Disordered" evidence="13">
    <location>
        <begin position="203"/>
        <end position="256"/>
    </location>
</feature>
<dbReference type="InterPro" id="IPR001126">
    <property type="entry name" value="UmuC"/>
</dbReference>
<dbReference type="InterPro" id="IPR043502">
    <property type="entry name" value="DNA/RNA_pol_sf"/>
</dbReference>
<evidence type="ECO:0000256" key="11">
    <source>
        <dbReference type="ARBA" id="ARBA00023204"/>
    </source>
</evidence>
<evidence type="ECO:0000256" key="10">
    <source>
        <dbReference type="ARBA" id="ARBA00023125"/>
    </source>
</evidence>
<name>A0ABY7EXN7_MYAAR</name>
<feature type="compositionally biased region" description="Polar residues" evidence="13">
    <location>
        <begin position="864"/>
        <end position="902"/>
    </location>
</feature>
<evidence type="ECO:0000256" key="6">
    <source>
        <dbReference type="ARBA" id="ARBA00022695"/>
    </source>
</evidence>
<dbReference type="SUPFAM" id="SSF56672">
    <property type="entry name" value="DNA/RNA polymerases"/>
    <property type="match status" value="1"/>
</dbReference>
<dbReference type="PANTHER" id="PTHR45990:SF1">
    <property type="entry name" value="DNA REPAIR PROTEIN REV1"/>
    <property type="match status" value="1"/>
</dbReference>
<dbReference type="Pfam" id="PF11799">
    <property type="entry name" value="IMS_C"/>
    <property type="match status" value="1"/>
</dbReference>
<dbReference type="Gene3D" id="1.10.150.20">
    <property type="entry name" value="5' to 3' exonuclease, C-terminal subdomain"/>
    <property type="match status" value="1"/>
</dbReference>
<dbReference type="InterPro" id="IPR036420">
    <property type="entry name" value="BRCT_dom_sf"/>
</dbReference>
<sequence>MSRRGGGRRGRGDDGWEGWGGYMNAKRQKLQDQYVVSAPDQKEGTERPNIFAGVAIYVNGYTKPSSDELKRLIILHGGRYEHYLYRTRVTHVIATNLPDSKVKDLKGLKVVRPEWITDSIAAGKLLSYTRYQLYTAQSGLQKGLQTITVQQQDNQATNVNQSMEMNNSKIGDKRSLMEKKTSSIDSGIESYDCVMSVNSIQSLGSSKSTDSGISQMSDSRSNSNNKAKETVKSPPQNLRSNSTNVPKQTVKSPAYAGNPKFLNEYYSNSRLHYLSTWKSEFKDYVNEIQNKEANLLGRERLRNFVHSREITTGEDYSRETTREYSSAWKRGKRERCVMHVDMDYSNEEEVEPDFAMATDTFHSMAEIASCSYEARQAGVKNGMFMGKARQLCPNLMTIPYDFVGYNQVSRILYDTVASYTHDIEAVSCDEMLVDCTDLLADTGATPLEFASMLRDEIFEKTGCHASAGLASNILLAKMATRKAKPNGQFHLTVDLVSAYIKSQSVKDIPGIGWSLTKRFEAMKVTTCGDLQRLSPDTLQKELGPKTGQSLYRYCRGQDDRPIKIEQQRKSVSAEVNYGIRFTTGKTITLKLMVRRQDAPKQTSKFMGHGICNNFSKSVTLPMATDEARIVGRETISLLKQHKVAPDDLRGIGIQIQKLEPATIGLAGKSSRSTSILNFTVNRSVQADKPSPLISHKSPEKVFPTGLARSSIGGEKTSMNASSSGLAKSPLSRNTSASSSGLAKSPLSRNTSASSSGLARSPINRNTSASSSGFAKSPINRNTIASSSGLAKSPINRNTIASSSGLAKSLINRNTSASSSGLARSPINRNTSASSSGLARSPINRNTIASSSGLAKSPINRNTIASSSGFAKSPINRNTSASSSGLAKSPMNRNTSSDRSSVRSGVEVEDNKENLSTHEEIEHEEIELPQSQGFAWMPQEQRNTILDDIGQRQKISSELPPLPCLPEILSPESGSKQARAVTPSSGRIRQADDVDYFPSPSQVDIDVLSELPEDIRLQIEQEMANRQKKKLEKRTLRSSQSQESEATFQQIEMGENSGTRGSNSGERRGNSATFRGDNASPNGASSSVEIRGDNLGQRGRSHSGDAIVALPSPSQLDPTCLEALPEFLQAELKEAYSRQATNGRSSARGGNFLNLRQASPTTSPNKRSPSKRSPGKRSPQFKVPRGRPGGRGRPRGSTSKKTLFKGSARNVQKEDVSKSNREHQQCSTSNLPALEFVDTHHYVDLIDDGPSTSKEIAIDKSYQNMAVQDTRETSSLSNASSEKVAGTQEETKAVNLCGAVTIADVRLLLKEWIDSTPNPQCEDETVLASYLHDLILERNLEQVDLVLKYMLRNIRKLESPDWMSSLRRILHQTQALTIQMYGSRLVSIVV</sequence>
<feature type="region of interest" description="Disordered" evidence="13">
    <location>
        <begin position="967"/>
        <end position="998"/>
    </location>
</feature>
<reference evidence="16" key="1">
    <citation type="submission" date="2022-11" db="EMBL/GenBank/DDBJ databases">
        <title>Centuries of genome instability and evolution in soft-shell clam transmissible cancer (bioRxiv).</title>
        <authorList>
            <person name="Hart S.F.M."/>
            <person name="Yonemitsu M.A."/>
            <person name="Giersch R.M."/>
            <person name="Beal B.F."/>
            <person name="Arriagada G."/>
            <person name="Davis B.W."/>
            <person name="Ostrander E.A."/>
            <person name="Goff S.P."/>
            <person name="Metzger M.J."/>
        </authorList>
    </citation>
    <scope>NUCLEOTIDE SEQUENCE</scope>
    <source>
        <strain evidence="16">MELC-2E11</strain>
        <tissue evidence="16">Siphon/mantle</tissue>
    </source>
</reference>
<feature type="compositionally biased region" description="Polar residues" evidence="13">
    <location>
        <begin position="1078"/>
        <end position="1087"/>
    </location>
</feature>
<feature type="domain" description="BRCT" evidence="14">
    <location>
        <begin position="46"/>
        <end position="133"/>
    </location>
</feature>
<comment type="similarity">
    <text evidence="2">Belongs to the DNA polymerase type-Y family.</text>
</comment>
<dbReference type="Pfam" id="PF21999">
    <property type="entry name" value="IMS_HHH_1"/>
    <property type="match status" value="1"/>
</dbReference>
<evidence type="ECO:0000256" key="3">
    <source>
        <dbReference type="ARBA" id="ARBA00020399"/>
    </source>
</evidence>
<dbReference type="InterPro" id="IPR012112">
    <property type="entry name" value="REV1"/>
</dbReference>
<feature type="region of interest" description="Disordered" evidence="13">
    <location>
        <begin position="815"/>
        <end position="843"/>
    </location>
</feature>